<dbReference type="Proteomes" id="UP000523000">
    <property type="component" value="Unassembled WGS sequence"/>
</dbReference>
<dbReference type="AlphaFoldDB" id="A0A839QJA4"/>
<dbReference type="EMBL" id="JACHVS010000001">
    <property type="protein sequence ID" value="MBB2994116.1"/>
    <property type="molecule type" value="Genomic_DNA"/>
</dbReference>
<proteinExistence type="predicted"/>
<organism evidence="1 2">
    <name type="scientific">Paeniglutamicibacter cryotolerans</name>
    <dbReference type="NCBI Taxonomy" id="670079"/>
    <lineage>
        <taxon>Bacteria</taxon>
        <taxon>Bacillati</taxon>
        <taxon>Actinomycetota</taxon>
        <taxon>Actinomycetes</taxon>
        <taxon>Micrococcales</taxon>
        <taxon>Micrococcaceae</taxon>
        <taxon>Paeniglutamicibacter</taxon>
    </lineage>
</organism>
<gene>
    <name evidence="1" type="ORF">E9229_000307</name>
</gene>
<evidence type="ECO:0000313" key="2">
    <source>
        <dbReference type="Proteomes" id="UP000523000"/>
    </source>
</evidence>
<reference evidence="1 2" key="1">
    <citation type="submission" date="2020-08" db="EMBL/GenBank/DDBJ databases">
        <title>Sequencing the genomes of 1000 actinobacteria strains.</title>
        <authorList>
            <person name="Klenk H.-P."/>
        </authorList>
    </citation>
    <scope>NUCLEOTIDE SEQUENCE [LARGE SCALE GENOMIC DNA]</scope>
    <source>
        <strain evidence="1 2">DSM 22826</strain>
    </source>
</reference>
<keyword evidence="2" id="KW-1185">Reference proteome</keyword>
<protein>
    <submittedName>
        <fullName evidence="1">Uncharacterized protein</fullName>
    </submittedName>
</protein>
<comment type="caution">
    <text evidence="1">The sequence shown here is derived from an EMBL/GenBank/DDBJ whole genome shotgun (WGS) entry which is preliminary data.</text>
</comment>
<accession>A0A839QJA4</accession>
<sequence length="67" mass="7265">MKDLPVAYQEFLAGLDEHLAATLLPIFRESVAEGENGVLIRGLGTHSEQAVVDEHVPFGEVRIANHG</sequence>
<evidence type="ECO:0000313" key="1">
    <source>
        <dbReference type="EMBL" id="MBB2994116.1"/>
    </source>
</evidence>
<name>A0A839QJA4_9MICC</name>